<dbReference type="OrthoDB" id="5563754at2759"/>
<feature type="domain" description="Skg3/CAF120-like PH-like" evidence="2">
    <location>
        <begin position="627"/>
        <end position="680"/>
    </location>
</feature>
<dbReference type="OMA" id="GRIEFYP"/>
<feature type="domain" description="Skg3/CAF120-like PH-like" evidence="2">
    <location>
        <begin position="415"/>
        <end position="515"/>
    </location>
</feature>
<dbReference type="InterPro" id="IPR058155">
    <property type="entry name" value="Skg3/CAF120-like_PH"/>
</dbReference>
<feature type="compositionally biased region" description="Polar residues" evidence="1">
    <location>
        <begin position="80"/>
        <end position="91"/>
    </location>
</feature>
<feature type="compositionally biased region" description="Low complexity" evidence="1">
    <location>
        <begin position="43"/>
        <end position="55"/>
    </location>
</feature>
<dbReference type="STRING" id="1245528.M3JF68"/>
<evidence type="ECO:0000256" key="1">
    <source>
        <dbReference type="SAM" id="MobiDB-lite"/>
    </source>
</evidence>
<evidence type="ECO:0000313" key="4">
    <source>
        <dbReference type="Proteomes" id="UP000011777"/>
    </source>
</evidence>
<sequence>MPFNISSPKKLLNQIGGNGNATTKEKDSTRHKFIFTTTKKDQSTATPTPTQSQPHSHSHPHSKTDNSLSPVSSEYHGHITSPQPIPQNHLQVDNGHSKSSPPQSSQNYRRVTSPLAKPPTTIYEDGYDFGPTSTPSPPIVPPKDFSLPSPVGFLTNSEQSNNNSSSSTDTKSTSLLPKINTISTVNPTSEDSSLYDNNLSPVFATSPKLRKPDATLSDSNLHRRTLSDRVKTTPSSFVRQSRIFSNDDNESTHSANSLSGRSLLIQNKIQTETLPPEFHPVVTLINAQKLRTYCIGSLQVPGIIGSERVWLEVDAKLTGSELAIWRPSSDEYLLDDGNEFKPKYINVIDCQVELMDDLQVKLYQDFREEAAIVMRLHDKESFNKWMSAIILAKYEYIKLNEAFTAVLLSSKGSKLSDIHVLLNNKKRFPQYDWCNIRLPEVSTKWIKVYMVVLPSDKHHIGRIEFYPSDKKVSRKHLIAFISDLAGIFNVYPEQSNMIDFNSIMRAAGEIYVSKHYEYLFPFVSGGGAAASNDDSLDPRKLIAKNHSISRSGSNNSLSSLSNHTPGTPTNRSRSGSLNSTSSFFNQPASPPPNKDCMPRSPVNPTHTPKSHKRTNSSFFKKHADKFVLTNSVYIMPISHPGVPAIETMVRNFIPIIDAFKLYGRPKRLISDKLDQRSLLFGLPSLPRYQYLSSKDAENAFAKHFTGDLNWFELPEIMANEIKHLQTTNAKGYRGHGDIGRLYENLDLNTDEISSPVINFAVFEDDVPSLNDPIEFGGKLGSPPPRIASPLSLGDEDSPFNSMRNLMV</sequence>
<feature type="compositionally biased region" description="Low complexity" evidence="1">
    <location>
        <begin position="547"/>
        <end position="582"/>
    </location>
</feature>
<reference evidence="3 4" key="1">
    <citation type="submission" date="2013-02" db="EMBL/GenBank/DDBJ databases">
        <title>Genome sequence of Candida maltosa Xu316, a potential industrial strain for xylitol and ethanol production.</title>
        <authorList>
            <person name="Yu J."/>
            <person name="Wang Q."/>
            <person name="Geng X."/>
            <person name="Bao W."/>
            <person name="He P."/>
            <person name="Cai J."/>
        </authorList>
    </citation>
    <scope>NUCLEOTIDE SEQUENCE [LARGE SCALE GENOMIC DNA]</scope>
    <source>
        <strain evidence="4">Xu316</strain>
    </source>
</reference>
<keyword evidence="4" id="KW-1185">Reference proteome</keyword>
<proteinExistence type="predicted"/>
<dbReference type="eggNOG" id="ENOG502RYUU">
    <property type="taxonomic scope" value="Eukaryota"/>
</dbReference>
<dbReference type="AlphaFoldDB" id="M3JF68"/>
<dbReference type="Pfam" id="PF25381">
    <property type="entry name" value="PH_26"/>
    <property type="match status" value="2"/>
</dbReference>
<feature type="compositionally biased region" description="Polar residues" evidence="1">
    <location>
        <begin position="97"/>
        <end position="110"/>
    </location>
</feature>
<name>M3JF68_CANMX</name>
<evidence type="ECO:0000313" key="3">
    <source>
        <dbReference type="EMBL" id="EMG50883.1"/>
    </source>
</evidence>
<dbReference type="HOGENOM" id="CLU_017094_0_0_1"/>
<gene>
    <name evidence="3" type="ORF">G210_0187</name>
</gene>
<organism evidence="3 4">
    <name type="scientific">Candida maltosa (strain Xu316)</name>
    <name type="common">Yeast</name>
    <dbReference type="NCBI Taxonomy" id="1245528"/>
    <lineage>
        <taxon>Eukaryota</taxon>
        <taxon>Fungi</taxon>
        <taxon>Dikarya</taxon>
        <taxon>Ascomycota</taxon>
        <taxon>Saccharomycotina</taxon>
        <taxon>Pichiomycetes</taxon>
        <taxon>Debaryomycetaceae</taxon>
        <taxon>Candida/Lodderomyces clade</taxon>
        <taxon>Candida</taxon>
    </lineage>
</organism>
<feature type="region of interest" description="Disordered" evidence="1">
    <location>
        <begin position="1"/>
        <end position="173"/>
    </location>
</feature>
<feature type="region of interest" description="Disordered" evidence="1">
    <location>
        <begin position="547"/>
        <end position="616"/>
    </location>
</feature>
<feature type="compositionally biased region" description="Low complexity" evidence="1">
    <location>
        <begin position="155"/>
        <end position="173"/>
    </location>
</feature>
<protein>
    <submittedName>
        <fullName evidence="3">Skg3-like protein</fullName>
    </submittedName>
</protein>
<accession>M3JF68</accession>
<evidence type="ECO:0000259" key="2">
    <source>
        <dbReference type="Pfam" id="PF25381"/>
    </source>
</evidence>
<comment type="caution">
    <text evidence="3">The sequence shown here is derived from an EMBL/GenBank/DDBJ whole genome shotgun (WGS) entry which is preliminary data.</text>
</comment>
<dbReference type="EMBL" id="AOGT01000093">
    <property type="protein sequence ID" value="EMG50883.1"/>
    <property type="molecule type" value="Genomic_DNA"/>
</dbReference>
<dbReference type="Proteomes" id="UP000011777">
    <property type="component" value="Unassembled WGS sequence"/>
</dbReference>